<comment type="caution">
    <text evidence="1">The sequence shown here is derived from an EMBL/GenBank/DDBJ whole genome shotgun (WGS) entry which is preliminary data.</text>
</comment>
<proteinExistence type="predicted"/>
<feature type="non-terminal residue" evidence="1">
    <location>
        <position position="1"/>
    </location>
</feature>
<organism evidence="1 2">
    <name type="scientific">Araneus ventricosus</name>
    <name type="common">Orbweaver spider</name>
    <name type="synonym">Epeira ventricosa</name>
    <dbReference type="NCBI Taxonomy" id="182803"/>
    <lineage>
        <taxon>Eukaryota</taxon>
        <taxon>Metazoa</taxon>
        <taxon>Ecdysozoa</taxon>
        <taxon>Arthropoda</taxon>
        <taxon>Chelicerata</taxon>
        <taxon>Arachnida</taxon>
        <taxon>Araneae</taxon>
        <taxon>Araneomorphae</taxon>
        <taxon>Entelegynae</taxon>
        <taxon>Araneoidea</taxon>
        <taxon>Araneidae</taxon>
        <taxon>Araneus</taxon>
    </lineage>
</organism>
<accession>A0A4Y2TC38</accession>
<dbReference type="OrthoDB" id="6472001at2759"/>
<dbReference type="EMBL" id="BGPR01027116">
    <property type="protein sequence ID" value="GBN97353.1"/>
    <property type="molecule type" value="Genomic_DNA"/>
</dbReference>
<evidence type="ECO:0000313" key="1">
    <source>
        <dbReference type="EMBL" id="GBN97353.1"/>
    </source>
</evidence>
<protein>
    <submittedName>
        <fullName evidence="1">Uncharacterized protein</fullName>
    </submittedName>
</protein>
<sequence>LDFDPDLELDLDIISDLPSKVIFIPVVDTFVIYRLCMALELPAQLATVEVQADNIPIVRSYTIDKRCLSLKLPTRWAPVEVPAVESFAVYKMCLAFDLPANYRP</sequence>
<gene>
    <name evidence="1" type="ORF">AVEN_4352_1</name>
</gene>
<name>A0A4Y2TC38_ARAVE</name>
<keyword evidence="2" id="KW-1185">Reference proteome</keyword>
<dbReference type="Proteomes" id="UP000499080">
    <property type="component" value="Unassembled WGS sequence"/>
</dbReference>
<evidence type="ECO:0000313" key="2">
    <source>
        <dbReference type="Proteomes" id="UP000499080"/>
    </source>
</evidence>
<dbReference type="AlphaFoldDB" id="A0A4Y2TC38"/>
<reference evidence="1 2" key="1">
    <citation type="journal article" date="2019" name="Sci. Rep.">
        <title>Orb-weaving spider Araneus ventricosus genome elucidates the spidroin gene catalogue.</title>
        <authorList>
            <person name="Kono N."/>
            <person name="Nakamura H."/>
            <person name="Ohtoshi R."/>
            <person name="Moran D.A.P."/>
            <person name="Shinohara A."/>
            <person name="Yoshida Y."/>
            <person name="Fujiwara M."/>
            <person name="Mori M."/>
            <person name="Tomita M."/>
            <person name="Arakawa K."/>
        </authorList>
    </citation>
    <scope>NUCLEOTIDE SEQUENCE [LARGE SCALE GENOMIC DNA]</scope>
</reference>